<evidence type="ECO:0000313" key="4">
    <source>
        <dbReference type="Proteomes" id="UP000663861"/>
    </source>
</evidence>
<gene>
    <name evidence="2" type="ORF">RDB_LOCUS1957</name>
    <name evidence="3" type="ORF">RDB_LOCUS26006</name>
</gene>
<sequence length="146" mass="16220">MTTSRSTASDAPTKMFSYSTTQRRNMTIGPQLPCPLPPNQSHAASPNLDLQGSEAGYAHVRRVLFGSLALDRNAESNSLPFVLESYAAWIHRGVFDPVKVARRMKCSIVERYTYSVETRWITILLANIIGRSAKSRLMSQACSPKD</sequence>
<protein>
    <submittedName>
        <fullName evidence="2">Uncharacterized protein</fullName>
    </submittedName>
</protein>
<proteinExistence type="predicted"/>
<accession>A0A8H2WW35</accession>
<evidence type="ECO:0000313" key="2">
    <source>
        <dbReference type="EMBL" id="CAE6410989.1"/>
    </source>
</evidence>
<evidence type="ECO:0000256" key="1">
    <source>
        <dbReference type="SAM" id="MobiDB-lite"/>
    </source>
</evidence>
<dbReference type="EMBL" id="CAJMWX010000708">
    <property type="protein sequence ID" value="CAE6423883.1"/>
    <property type="molecule type" value="Genomic_DNA"/>
</dbReference>
<evidence type="ECO:0000313" key="3">
    <source>
        <dbReference type="EMBL" id="CAE6423883.1"/>
    </source>
</evidence>
<comment type="caution">
    <text evidence="2">The sequence shown here is derived from an EMBL/GenBank/DDBJ whole genome shotgun (WGS) entry which is preliminary data.</text>
</comment>
<dbReference type="EMBL" id="CAJMWY010000030">
    <property type="protein sequence ID" value="CAE6410989.1"/>
    <property type="molecule type" value="Genomic_DNA"/>
</dbReference>
<dbReference type="Proteomes" id="UP000663888">
    <property type="component" value="Unassembled WGS sequence"/>
</dbReference>
<feature type="region of interest" description="Disordered" evidence="1">
    <location>
        <begin position="27"/>
        <end position="50"/>
    </location>
</feature>
<dbReference type="AlphaFoldDB" id="A0A8H2WW35"/>
<dbReference type="Proteomes" id="UP000663861">
    <property type="component" value="Unassembled WGS sequence"/>
</dbReference>
<name>A0A8H2WW35_9AGAM</name>
<organism evidence="2 4">
    <name type="scientific">Rhizoctonia solani</name>
    <dbReference type="NCBI Taxonomy" id="456999"/>
    <lineage>
        <taxon>Eukaryota</taxon>
        <taxon>Fungi</taxon>
        <taxon>Dikarya</taxon>
        <taxon>Basidiomycota</taxon>
        <taxon>Agaricomycotina</taxon>
        <taxon>Agaricomycetes</taxon>
        <taxon>Cantharellales</taxon>
        <taxon>Ceratobasidiaceae</taxon>
        <taxon>Rhizoctonia</taxon>
    </lineage>
</organism>
<feature type="compositionally biased region" description="Polar residues" evidence="1">
    <location>
        <begin position="39"/>
        <end position="50"/>
    </location>
</feature>
<reference evidence="2" key="1">
    <citation type="submission" date="2021-01" db="EMBL/GenBank/DDBJ databases">
        <authorList>
            <person name="Kaushik A."/>
        </authorList>
    </citation>
    <scope>NUCLEOTIDE SEQUENCE</scope>
    <source>
        <strain evidence="3">AG4-R118</strain>
        <strain evidence="2">AG4-RS23</strain>
    </source>
</reference>